<organism evidence="1 2">
    <name type="scientific">Molorchus minor</name>
    <dbReference type="NCBI Taxonomy" id="1323400"/>
    <lineage>
        <taxon>Eukaryota</taxon>
        <taxon>Metazoa</taxon>
        <taxon>Ecdysozoa</taxon>
        <taxon>Arthropoda</taxon>
        <taxon>Hexapoda</taxon>
        <taxon>Insecta</taxon>
        <taxon>Pterygota</taxon>
        <taxon>Neoptera</taxon>
        <taxon>Endopterygota</taxon>
        <taxon>Coleoptera</taxon>
        <taxon>Polyphaga</taxon>
        <taxon>Cucujiformia</taxon>
        <taxon>Chrysomeloidea</taxon>
        <taxon>Cerambycidae</taxon>
        <taxon>Lamiinae</taxon>
        <taxon>Monochamini</taxon>
        <taxon>Molorchus</taxon>
    </lineage>
</organism>
<evidence type="ECO:0000313" key="1">
    <source>
        <dbReference type="EMBL" id="KAJ8975909.1"/>
    </source>
</evidence>
<comment type="caution">
    <text evidence="1">The sequence shown here is derived from an EMBL/GenBank/DDBJ whole genome shotgun (WGS) entry which is preliminary data.</text>
</comment>
<gene>
    <name evidence="1" type="ORF">NQ317_007752</name>
</gene>
<name>A0ABQ9JEA6_9CUCU</name>
<proteinExistence type="predicted"/>
<evidence type="ECO:0000313" key="2">
    <source>
        <dbReference type="Proteomes" id="UP001162164"/>
    </source>
</evidence>
<dbReference type="EMBL" id="JAPWTJ010000749">
    <property type="protein sequence ID" value="KAJ8975909.1"/>
    <property type="molecule type" value="Genomic_DNA"/>
</dbReference>
<accession>A0ABQ9JEA6</accession>
<dbReference type="Proteomes" id="UP001162164">
    <property type="component" value="Unassembled WGS sequence"/>
</dbReference>
<reference evidence="1" key="1">
    <citation type="journal article" date="2023" name="Insect Mol. Biol.">
        <title>Genome sequencing provides insights into the evolution of gene families encoding plant cell wall-degrading enzymes in longhorned beetles.</title>
        <authorList>
            <person name="Shin N.R."/>
            <person name="Okamura Y."/>
            <person name="Kirsch R."/>
            <person name="Pauchet Y."/>
        </authorList>
    </citation>
    <scope>NUCLEOTIDE SEQUENCE</scope>
    <source>
        <strain evidence="1">MMC_N1</strain>
    </source>
</reference>
<protein>
    <submittedName>
        <fullName evidence="1">Uncharacterized protein</fullName>
    </submittedName>
</protein>
<sequence length="72" mass="7637">MPKVQLLFCDRVDLPEETLTVGMNIILGAAEGEIVTDADVQKAALAAIGNCVCAPVARIPLSRVELNSVLIF</sequence>
<keyword evidence="2" id="KW-1185">Reference proteome</keyword>